<dbReference type="KEGG" id="cprv:CYPRO_0962"/>
<evidence type="ECO:0000259" key="2">
    <source>
        <dbReference type="Pfam" id="PF00582"/>
    </source>
</evidence>
<dbReference type="SUPFAM" id="SSF52402">
    <property type="entry name" value="Adenine nucleotide alpha hydrolases-like"/>
    <property type="match status" value="2"/>
</dbReference>
<dbReference type="Pfam" id="PF00582">
    <property type="entry name" value="Usp"/>
    <property type="match status" value="2"/>
</dbReference>
<dbReference type="InterPro" id="IPR006016">
    <property type="entry name" value="UspA"/>
</dbReference>
<dbReference type="Proteomes" id="UP000254808">
    <property type="component" value="Chromosome"/>
</dbReference>
<dbReference type="OrthoDB" id="1522996at2"/>
<dbReference type="Gene3D" id="3.40.50.620">
    <property type="entry name" value="HUPs"/>
    <property type="match status" value="2"/>
</dbReference>
<keyword evidence="4" id="KW-1185">Reference proteome</keyword>
<dbReference type="AlphaFoldDB" id="A0A345UID7"/>
<proteinExistence type="inferred from homology"/>
<dbReference type="InterPro" id="IPR014729">
    <property type="entry name" value="Rossmann-like_a/b/a_fold"/>
</dbReference>
<organism evidence="3 4">
    <name type="scientific">Cyclonatronum proteinivorum</name>
    <dbReference type="NCBI Taxonomy" id="1457365"/>
    <lineage>
        <taxon>Bacteria</taxon>
        <taxon>Pseudomonadati</taxon>
        <taxon>Balneolota</taxon>
        <taxon>Balneolia</taxon>
        <taxon>Balneolales</taxon>
        <taxon>Cyclonatronaceae</taxon>
        <taxon>Cyclonatronum</taxon>
    </lineage>
</organism>
<accession>A0A345UID7</accession>
<protein>
    <submittedName>
        <fullName evidence="3">Nucleotide-binding universal stress protein, UspA family</fullName>
    </submittedName>
</protein>
<dbReference type="RefSeq" id="WP_114983526.1">
    <property type="nucleotide sequence ID" value="NZ_CP027806.1"/>
</dbReference>
<sequence>MEFKPLKKWVACIDLTTMDQALIGYIDFLAKIMKPDSVKLLHIIESYDVFQDLIEEFPELETEEDLNELLSNQITEEATKGFTGTDINFEVVIQKGSPTGEIIRYIENQQPDLLILGKKAGYKGEGILAQRIVKYVPCSVLFVPETSRYTLENITVPVDFSEQSEFAARAALSLVKHSGGRVTAQHLYDYPKQFFPYMPDKKTMRKMDEDLAAQREAFLNKIKTPGETDLDFKLTLHKDGKMSDSIYEMCVSTKSDMIVVFAKARKNLLSIMNDKLPERMAQYPFGIPLLILKNKERNQKLFKTFLKA</sequence>
<reference evidence="3 4" key="1">
    <citation type="submission" date="2018-03" db="EMBL/GenBank/DDBJ databases">
        <title>Phenotypic and genomic properties of Cyclonatronum proteinivorum gen. nov., sp. nov., a haloalkaliphilic bacteroidete from soda lakes possessing Na+-translocating rhodopsin.</title>
        <authorList>
            <person name="Toshchakov S.V."/>
            <person name="Korzhenkov A."/>
            <person name="Samarov N.I."/>
            <person name="Kublanov I.V."/>
            <person name="Muntyan M.S."/>
            <person name="Sorokin D.Y."/>
        </authorList>
    </citation>
    <scope>NUCLEOTIDE SEQUENCE [LARGE SCALE GENOMIC DNA]</scope>
    <source>
        <strain evidence="3 4">Omega</strain>
    </source>
</reference>
<name>A0A345UID7_9BACT</name>
<dbReference type="EMBL" id="CP027806">
    <property type="protein sequence ID" value="AXJ00239.1"/>
    <property type="molecule type" value="Genomic_DNA"/>
</dbReference>
<feature type="domain" description="UspA" evidence="2">
    <location>
        <begin position="8"/>
        <end position="144"/>
    </location>
</feature>
<evidence type="ECO:0000313" key="4">
    <source>
        <dbReference type="Proteomes" id="UP000254808"/>
    </source>
</evidence>
<dbReference type="PANTHER" id="PTHR46268:SF6">
    <property type="entry name" value="UNIVERSAL STRESS PROTEIN UP12"/>
    <property type="match status" value="1"/>
</dbReference>
<evidence type="ECO:0000256" key="1">
    <source>
        <dbReference type="ARBA" id="ARBA00008791"/>
    </source>
</evidence>
<comment type="similarity">
    <text evidence="1">Belongs to the universal stress protein A family.</text>
</comment>
<dbReference type="PANTHER" id="PTHR46268">
    <property type="entry name" value="STRESS RESPONSE PROTEIN NHAX"/>
    <property type="match status" value="1"/>
</dbReference>
<dbReference type="CDD" id="cd00293">
    <property type="entry name" value="USP-like"/>
    <property type="match status" value="2"/>
</dbReference>
<gene>
    <name evidence="3" type="ORF">CYPRO_0962</name>
</gene>
<evidence type="ECO:0000313" key="3">
    <source>
        <dbReference type="EMBL" id="AXJ00239.1"/>
    </source>
</evidence>
<feature type="domain" description="UspA" evidence="2">
    <location>
        <begin position="152"/>
        <end position="269"/>
    </location>
</feature>